<evidence type="ECO:0000313" key="12">
    <source>
        <dbReference type="Proteomes" id="UP001595075"/>
    </source>
</evidence>
<feature type="compositionally biased region" description="Low complexity" evidence="9">
    <location>
        <begin position="254"/>
        <end position="271"/>
    </location>
</feature>
<feature type="region of interest" description="Disordered" evidence="9">
    <location>
        <begin position="1"/>
        <end position="416"/>
    </location>
</feature>
<keyword evidence="12" id="KW-1185">Reference proteome</keyword>
<evidence type="ECO:0000256" key="2">
    <source>
        <dbReference type="ARBA" id="ARBA00004123"/>
    </source>
</evidence>
<feature type="compositionally biased region" description="Polar residues" evidence="9">
    <location>
        <begin position="305"/>
        <end position="332"/>
    </location>
</feature>
<keyword evidence="8" id="KW-0506">mRNA capping</keyword>
<evidence type="ECO:0000259" key="10">
    <source>
        <dbReference type="Pfam" id="PF02940"/>
    </source>
</evidence>
<dbReference type="SUPFAM" id="SSF55154">
    <property type="entry name" value="CYTH-like phosphatases"/>
    <property type="match status" value="1"/>
</dbReference>
<feature type="compositionally biased region" description="Low complexity" evidence="9">
    <location>
        <begin position="203"/>
        <end position="244"/>
    </location>
</feature>
<organism evidence="11 12">
    <name type="scientific">Oculimacula yallundae</name>
    <dbReference type="NCBI Taxonomy" id="86028"/>
    <lineage>
        <taxon>Eukaryota</taxon>
        <taxon>Fungi</taxon>
        <taxon>Dikarya</taxon>
        <taxon>Ascomycota</taxon>
        <taxon>Pezizomycotina</taxon>
        <taxon>Leotiomycetes</taxon>
        <taxon>Helotiales</taxon>
        <taxon>Ploettnerulaceae</taxon>
        <taxon>Oculimacula</taxon>
    </lineage>
</organism>
<feature type="compositionally biased region" description="Pro residues" evidence="9">
    <location>
        <begin position="184"/>
        <end position="193"/>
    </location>
</feature>
<comment type="function">
    <text evidence="8">First step of mRNA capping. Converts the 5'-triphosphate end of a nascent mRNA chain into a diphosphate end.</text>
</comment>
<reference evidence="11 12" key="1">
    <citation type="journal article" date="2024" name="Commun. Biol.">
        <title>Comparative genomic analysis of thermophilic fungi reveals convergent evolutionary adaptations and gene losses.</title>
        <authorList>
            <person name="Steindorff A.S."/>
            <person name="Aguilar-Pontes M.V."/>
            <person name="Robinson A.J."/>
            <person name="Andreopoulos B."/>
            <person name="LaButti K."/>
            <person name="Kuo A."/>
            <person name="Mondo S."/>
            <person name="Riley R."/>
            <person name="Otillar R."/>
            <person name="Haridas S."/>
            <person name="Lipzen A."/>
            <person name="Grimwood J."/>
            <person name="Schmutz J."/>
            <person name="Clum A."/>
            <person name="Reid I.D."/>
            <person name="Moisan M.C."/>
            <person name="Butler G."/>
            <person name="Nguyen T.T.M."/>
            <person name="Dewar K."/>
            <person name="Conant G."/>
            <person name="Drula E."/>
            <person name="Henrissat B."/>
            <person name="Hansel C."/>
            <person name="Singer S."/>
            <person name="Hutchinson M.I."/>
            <person name="de Vries R.P."/>
            <person name="Natvig D.O."/>
            <person name="Powell A.J."/>
            <person name="Tsang A."/>
            <person name="Grigoriev I.V."/>
        </authorList>
    </citation>
    <scope>NUCLEOTIDE SEQUENCE [LARGE SCALE GENOMIC DNA]</scope>
    <source>
        <strain evidence="11 12">CBS 494.80</strain>
    </source>
</reference>
<evidence type="ECO:0000256" key="4">
    <source>
        <dbReference type="ARBA" id="ARBA00022664"/>
    </source>
</evidence>
<keyword evidence="6 8" id="KW-0539">Nucleus</keyword>
<feature type="domain" description="mRNA triphosphatase Cet1-like" evidence="10">
    <location>
        <begin position="521"/>
        <end position="763"/>
    </location>
</feature>
<feature type="region of interest" description="Disordered" evidence="9">
    <location>
        <begin position="461"/>
        <end position="493"/>
    </location>
</feature>
<comment type="cofactor">
    <cofactor evidence="1 8">
        <name>Mg(2+)</name>
        <dbReference type="ChEBI" id="CHEBI:18420"/>
    </cofactor>
</comment>
<comment type="caution">
    <text evidence="11">The sequence shown here is derived from an EMBL/GenBank/DDBJ whole genome shotgun (WGS) entry which is preliminary data.</text>
</comment>
<dbReference type="InterPro" id="IPR004206">
    <property type="entry name" value="mRNA_triPase_Cet1"/>
</dbReference>
<feature type="compositionally biased region" description="Polar residues" evidence="9">
    <location>
        <begin position="162"/>
        <end position="181"/>
    </location>
</feature>
<gene>
    <name evidence="11" type="ORF">VTL71DRAFT_7462</name>
</gene>
<evidence type="ECO:0000256" key="3">
    <source>
        <dbReference type="ARBA" id="ARBA00006345"/>
    </source>
</evidence>
<dbReference type="PANTHER" id="PTHR28118:SF1">
    <property type="entry name" value="POLYNUCLEOTIDE 5'-TRIPHOSPHATASE CTL1-RELATED"/>
    <property type="match status" value="1"/>
</dbReference>
<comment type="similarity">
    <text evidence="3 8">Belongs to the fungal TPase family.</text>
</comment>
<comment type="subunit">
    <text evidence="8">Heterodimer. The mRNA-capping enzyme is composed of two separate chains alpha and beta, respectively a mRNA guanylyltransferase and an mRNA 5'-triphosphate monophosphatase.</text>
</comment>
<protein>
    <recommendedName>
        <fullName evidence="8">mRNA-capping enzyme subunit beta</fullName>
        <ecNumber evidence="8">3.6.1.74</ecNumber>
    </recommendedName>
    <alternativeName>
        <fullName evidence="8">mRNA 5'-phosphatase</fullName>
    </alternativeName>
    <alternativeName>
        <fullName evidence="8">mRNA 5'-triphosphate monophosphatase</fullName>
    </alternativeName>
</protein>
<comment type="catalytic activity">
    <reaction evidence="7">
        <text>a 5'-end triphospho-ribonucleoside in mRNA + H2O = a 5'-end diphospho-ribonucleoside in mRNA + phosphate + H(+)</text>
        <dbReference type="Rhea" id="RHEA:67004"/>
        <dbReference type="Rhea" id="RHEA-COMP:17164"/>
        <dbReference type="Rhea" id="RHEA-COMP:17165"/>
        <dbReference type="ChEBI" id="CHEBI:15377"/>
        <dbReference type="ChEBI" id="CHEBI:15378"/>
        <dbReference type="ChEBI" id="CHEBI:43474"/>
        <dbReference type="ChEBI" id="CHEBI:167616"/>
        <dbReference type="ChEBI" id="CHEBI:167618"/>
        <dbReference type="EC" id="3.6.1.74"/>
    </reaction>
    <physiologicalReaction direction="left-to-right" evidence="7">
        <dbReference type="Rhea" id="RHEA:67005"/>
    </physiologicalReaction>
</comment>
<evidence type="ECO:0000256" key="5">
    <source>
        <dbReference type="ARBA" id="ARBA00022801"/>
    </source>
</evidence>
<dbReference type="EMBL" id="JAZHXI010000019">
    <property type="protein sequence ID" value="KAL2061189.1"/>
    <property type="molecule type" value="Genomic_DNA"/>
</dbReference>
<evidence type="ECO:0000256" key="9">
    <source>
        <dbReference type="SAM" id="MobiDB-lite"/>
    </source>
</evidence>
<dbReference type="Proteomes" id="UP001595075">
    <property type="component" value="Unassembled WGS sequence"/>
</dbReference>
<sequence length="804" mass="89243">MDLRAIINTDGGDNSKQSAPTPVTPVQTQPQHSFREYSHPPQASPGKHPSQSHSHSHSQSQSQDYGAPPRAAGGSGSGSISYASPTQYQQQQGYQGRPPQPPPIQPPSHNDLRSPSRSYSAQSPYHQHTPSSSTGQYPFPQAHQTPQSPAQHHPFPPHLQQRESYSQPGQSPLLHHQNSFTQPSPTPQTPPIGIPGAPHPYLQQQYQQQTQQTSNQHQRSGSSHSSTPTSANSQHQQQFGQFQQDSPVSANQYPPSQVSQHHRQPSQQSQPGTPLGPPLIQRQPSGAFPQPSSPYSQRGIPPNPFSQYPNTSPKPQAPPSIQRQPSTPTGYDSQRTSISEQQQRRSQSERERSVSVSPKTRLPSQPPSQAPSQMRPDIPTPQPDKDYNLGKRKMDDREVLVAEPHRMESVESKPQVNGIHRLTSASPQQPPKKRIRYTEPPIWARSIRDKGLRSQTLVKIDGPKPAVQPNTPPVKREPNGVGPANPNPSIGRPPPKLDGKAHASVLLGPWEECITNTKPVEQMTKIVADFLYLNVVSRGDLGELASRGVEIEIEAKLGHIIDKDTHERYQLPVKTECVLMENARVGFQSSMTEAQHRSLNDFLNAQVRNAHPQNAEAVAKNRVEIKYRHSREADTFYTLPTSMHHIIPPVLKEQLNPRHGVKVRVTHDQKTGQPLAKIIKARIIDLDIYSPLTPLDCRISINFEMRFDGDIQELGEKSGADRNKDRLSYTQSMYQIDLTQVSQQVTVNGGVQHSKEHELEIELLTAAVRDQGQKAAAGEPNEYLSLVEGFLDNMRVLSRNTPPA</sequence>
<comment type="subcellular location">
    <subcellularLocation>
        <location evidence="2 8">Nucleus</location>
    </subcellularLocation>
</comment>
<evidence type="ECO:0000256" key="8">
    <source>
        <dbReference type="RuleBase" id="RU367053"/>
    </source>
</evidence>
<dbReference type="Gene3D" id="3.20.100.10">
    <property type="entry name" value="mRNA triphosphatase Cet1-like"/>
    <property type="match status" value="1"/>
</dbReference>
<feature type="compositionally biased region" description="Low complexity" evidence="9">
    <location>
        <begin position="51"/>
        <end position="97"/>
    </location>
</feature>
<dbReference type="InterPro" id="IPR033469">
    <property type="entry name" value="CYTH-like_dom_sf"/>
</dbReference>
<dbReference type="Pfam" id="PF02940">
    <property type="entry name" value="mRNA_triPase"/>
    <property type="match status" value="1"/>
</dbReference>
<accession>A0ABR4BVU8</accession>
<feature type="compositionally biased region" description="Low complexity" evidence="9">
    <location>
        <begin position="20"/>
        <end position="31"/>
    </location>
</feature>
<evidence type="ECO:0000256" key="1">
    <source>
        <dbReference type="ARBA" id="ARBA00001946"/>
    </source>
</evidence>
<dbReference type="EC" id="3.6.1.74" evidence="8"/>
<proteinExistence type="inferred from homology"/>
<evidence type="ECO:0000313" key="11">
    <source>
        <dbReference type="EMBL" id="KAL2061189.1"/>
    </source>
</evidence>
<evidence type="ECO:0000256" key="7">
    <source>
        <dbReference type="ARBA" id="ARBA00047740"/>
    </source>
</evidence>
<name>A0ABR4BVU8_9HELO</name>
<keyword evidence="4 8" id="KW-0507">mRNA processing</keyword>
<dbReference type="PANTHER" id="PTHR28118">
    <property type="entry name" value="POLYNUCLEOTIDE 5'-TRIPHOSPHATASE-RELATED"/>
    <property type="match status" value="1"/>
</dbReference>
<evidence type="ECO:0000256" key="6">
    <source>
        <dbReference type="ARBA" id="ARBA00023242"/>
    </source>
</evidence>
<dbReference type="CDD" id="cd07470">
    <property type="entry name" value="CYTH-like_mRNA_RTPase"/>
    <property type="match status" value="1"/>
</dbReference>
<feature type="compositionally biased region" description="Polar residues" evidence="9">
    <location>
        <begin position="113"/>
        <end position="150"/>
    </location>
</feature>
<dbReference type="InterPro" id="IPR040343">
    <property type="entry name" value="Cet1/Ctl1"/>
</dbReference>
<feature type="compositionally biased region" description="Basic and acidic residues" evidence="9">
    <location>
        <begin position="342"/>
        <end position="353"/>
    </location>
</feature>
<feature type="compositionally biased region" description="Basic and acidic residues" evidence="9">
    <location>
        <begin position="383"/>
        <end position="411"/>
    </location>
</feature>
<dbReference type="InterPro" id="IPR037009">
    <property type="entry name" value="mRNA_triPase_Cet1_sf"/>
</dbReference>
<keyword evidence="5 8" id="KW-0378">Hydrolase</keyword>